<dbReference type="AlphaFoldDB" id="A0A401ZV75"/>
<reference evidence="3" key="1">
    <citation type="submission" date="2018-12" db="EMBL/GenBank/DDBJ databases">
        <title>Tengunoibacter tsumagoiensis gen. nov., sp. nov., Dictyobacter kobayashii sp. nov., D. alpinus sp. nov., and D. joshuensis sp. nov. and description of Dictyobacteraceae fam. nov. within the order Ktedonobacterales isolated from Tengu-no-mugimeshi.</title>
        <authorList>
            <person name="Wang C.M."/>
            <person name="Zheng Y."/>
            <person name="Sakai Y."/>
            <person name="Toyoda A."/>
            <person name="Minakuchi Y."/>
            <person name="Abe K."/>
            <person name="Yokota A."/>
            <person name="Yabe S."/>
        </authorList>
    </citation>
    <scope>NUCLEOTIDE SEQUENCE [LARGE SCALE GENOMIC DNA]</scope>
    <source>
        <strain evidence="3">Uno3</strain>
    </source>
</reference>
<dbReference type="EMBL" id="BIFR01000001">
    <property type="protein sequence ID" value="GCE10624.1"/>
    <property type="molecule type" value="Genomic_DNA"/>
</dbReference>
<keyword evidence="3" id="KW-1185">Reference proteome</keyword>
<evidence type="ECO:0000256" key="1">
    <source>
        <dbReference type="SAM" id="MobiDB-lite"/>
    </source>
</evidence>
<accession>A0A401ZV75</accession>
<comment type="caution">
    <text evidence="2">The sequence shown here is derived from an EMBL/GenBank/DDBJ whole genome shotgun (WGS) entry which is preliminary data.</text>
</comment>
<proteinExistence type="predicted"/>
<sequence length="55" mass="6549">MLSRPKRIEEEKAWKKTFSKNVNQKKASQKISNNCRVSFSRGSSHSHKDQDRPFW</sequence>
<feature type="compositionally biased region" description="Basic and acidic residues" evidence="1">
    <location>
        <begin position="46"/>
        <end position="55"/>
    </location>
</feature>
<evidence type="ECO:0000313" key="2">
    <source>
        <dbReference type="EMBL" id="GCE10624.1"/>
    </source>
</evidence>
<protein>
    <submittedName>
        <fullName evidence="2">Uncharacterized protein</fullName>
    </submittedName>
</protein>
<feature type="region of interest" description="Disordered" evidence="1">
    <location>
        <begin position="20"/>
        <end position="55"/>
    </location>
</feature>
<feature type="compositionally biased region" description="Polar residues" evidence="1">
    <location>
        <begin position="20"/>
        <end position="43"/>
    </location>
</feature>
<organism evidence="2 3">
    <name type="scientific">Tengunoibacter tsumagoiensis</name>
    <dbReference type="NCBI Taxonomy" id="2014871"/>
    <lineage>
        <taxon>Bacteria</taxon>
        <taxon>Bacillati</taxon>
        <taxon>Chloroflexota</taxon>
        <taxon>Ktedonobacteria</taxon>
        <taxon>Ktedonobacterales</taxon>
        <taxon>Dictyobacteraceae</taxon>
        <taxon>Tengunoibacter</taxon>
    </lineage>
</organism>
<gene>
    <name evidence="2" type="ORF">KTT_04830</name>
</gene>
<dbReference type="Proteomes" id="UP000287352">
    <property type="component" value="Unassembled WGS sequence"/>
</dbReference>
<name>A0A401ZV75_9CHLR</name>
<evidence type="ECO:0000313" key="3">
    <source>
        <dbReference type="Proteomes" id="UP000287352"/>
    </source>
</evidence>